<dbReference type="OrthoDB" id="5596743at2759"/>
<dbReference type="AlphaFoldDB" id="A0A8K0TJ56"/>
<proteinExistence type="predicted"/>
<gene>
    <name evidence="2" type="ORF">B0T11DRAFT_84301</name>
</gene>
<keyword evidence="1" id="KW-0732">Signal</keyword>
<sequence>MKFSIAFTLSLASGALATGSSGCNANNCARGVTGTRVGKKPDLTSRFEDCESFMLTTVTPATFTKTETTTVYTDSPPVVRRDVEQRNAPGTAVTSIPTNVPEYASSCNGPEGFSSACSCWGATATVTSLPTPTTTAVVTSYVNTGCKLPLGCPVPLINQWPCGGGKWCACLLAADGQKSCVENLSCFAAKGCAKNSDCKTGEGCVVNSCCGVLGKPKVCLKYAPEKCPNFFSPRDIFKTRDEEAAEEPVIGCSAFGCPDEEIIEEQMRR</sequence>
<accession>A0A8K0TJ56</accession>
<evidence type="ECO:0000313" key="2">
    <source>
        <dbReference type="EMBL" id="KAH7362431.1"/>
    </source>
</evidence>
<keyword evidence="3" id="KW-1185">Reference proteome</keyword>
<dbReference type="PROSITE" id="PS51257">
    <property type="entry name" value="PROKAR_LIPOPROTEIN"/>
    <property type="match status" value="1"/>
</dbReference>
<reference evidence="2" key="1">
    <citation type="journal article" date="2021" name="Nat. Commun.">
        <title>Genetic determinants of endophytism in the Arabidopsis root mycobiome.</title>
        <authorList>
            <person name="Mesny F."/>
            <person name="Miyauchi S."/>
            <person name="Thiergart T."/>
            <person name="Pickel B."/>
            <person name="Atanasova L."/>
            <person name="Karlsson M."/>
            <person name="Huettel B."/>
            <person name="Barry K.W."/>
            <person name="Haridas S."/>
            <person name="Chen C."/>
            <person name="Bauer D."/>
            <person name="Andreopoulos W."/>
            <person name="Pangilinan J."/>
            <person name="LaButti K."/>
            <person name="Riley R."/>
            <person name="Lipzen A."/>
            <person name="Clum A."/>
            <person name="Drula E."/>
            <person name="Henrissat B."/>
            <person name="Kohler A."/>
            <person name="Grigoriev I.V."/>
            <person name="Martin F.M."/>
            <person name="Hacquard S."/>
        </authorList>
    </citation>
    <scope>NUCLEOTIDE SEQUENCE</scope>
    <source>
        <strain evidence="2">MPI-CAGE-AT-0016</strain>
    </source>
</reference>
<dbReference type="Proteomes" id="UP000813385">
    <property type="component" value="Unassembled WGS sequence"/>
</dbReference>
<evidence type="ECO:0000313" key="3">
    <source>
        <dbReference type="Proteomes" id="UP000813385"/>
    </source>
</evidence>
<feature type="signal peptide" evidence="1">
    <location>
        <begin position="1"/>
        <end position="17"/>
    </location>
</feature>
<protein>
    <submittedName>
        <fullName evidence="2">Uncharacterized protein</fullName>
    </submittedName>
</protein>
<evidence type="ECO:0000256" key="1">
    <source>
        <dbReference type="SAM" id="SignalP"/>
    </source>
</evidence>
<organism evidence="2 3">
    <name type="scientific">Plectosphaerella cucumerina</name>
    <dbReference type="NCBI Taxonomy" id="40658"/>
    <lineage>
        <taxon>Eukaryota</taxon>
        <taxon>Fungi</taxon>
        <taxon>Dikarya</taxon>
        <taxon>Ascomycota</taxon>
        <taxon>Pezizomycotina</taxon>
        <taxon>Sordariomycetes</taxon>
        <taxon>Hypocreomycetidae</taxon>
        <taxon>Glomerellales</taxon>
        <taxon>Plectosphaerellaceae</taxon>
        <taxon>Plectosphaerella</taxon>
    </lineage>
</organism>
<dbReference type="EMBL" id="JAGPXD010000003">
    <property type="protein sequence ID" value="KAH7362431.1"/>
    <property type="molecule type" value="Genomic_DNA"/>
</dbReference>
<comment type="caution">
    <text evidence="2">The sequence shown here is derived from an EMBL/GenBank/DDBJ whole genome shotgun (WGS) entry which is preliminary data.</text>
</comment>
<name>A0A8K0TJ56_9PEZI</name>
<feature type="chain" id="PRO_5035451536" evidence="1">
    <location>
        <begin position="18"/>
        <end position="269"/>
    </location>
</feature>